<protein>
    <submittedName>
        <fullName evidence="2">von Willebrand factor type A</fullName>
    </submittedName>
</protein>
<dbReference type="SUPFAM" id="SSF53300">
    <property type="entry name" value="vWA-like"/>
    <property type="match status" value="1"/>
</dbReference>
<dbReference type="KEGG" id="cow:Calow_1589"/>
<dbReference type="PANTHER" id="PTHR10166:SF37">
    <property type="entry name" value="STOLID, ISOFORM H"/>
    <property type="match status" value="1"/>
</dbReference>
<evidence type="ECO:0000313" key="3">
    <source>
        <dbReference type="Proteomes" id="UP000006889"/>
    </source>
</evidence>
<dbReference type="Pfam" id="PF13768">
    <property type="entry name" value="VWA_3"/>
    <property type="match status" value="1"/>
</dbReference>
<dbReference type="Proteomes" id="UP000006889">
    <property type="component" value="Chromosome"/>
</dbReference>
<dbReference type="HOGENOM" id="CLU_411444_0_0_9"/>
<dbReference type="EMBL" id="CP002216">
    <property type="protein sequence ID" value="ADQ05135.1"/>
    <property type="molecule type" value="Genomic_DNA"/>
</dbReference>
<dbReference type="Pfam" id="PF00092">
    <property type="entry name" value="VWA"/>
    <property type="match status" value="1"/>
</dbReference>
<proteinExistence type="predicted"/>
<dbReference type="InterPro" id="IPR002035">
    <property type="entry name" value="VWF_A"/>
</dbReference>
<dbReference type="eggNOG" id="COG2304">
    <property type="taxonomic scope" value="Bacteria"/>
</dbReference>
<name>E4Q3Q5_CALOW</name>
<dbReference type="PROSITE" id="PS50234">
    <property type="entry name" value="VWFA"/>
    <property type="match status" value="1"/>
</dbReference>
<dbReference type="Gene3D" id="3.40.50.410">
    <property type="entry name" value="von Willebrand factor, type A domain"/>
    <property type="match status" value="1"/>
</dbReference>
<dbReference type="InterPro" id="IPR036465">
    <property type="entry name" value="vWFA_dom_sf"/>
</dbReference>
<dbReference type="InterPro" id="IPR051173">
    <property type="entry name" value="Ca_channel_alpha-2/delta"/>
</dbReference>
<dbReference type="PANTHER" id="PTHR10166">
    <property type="entry name" value="VOLTAGE-DEPENDENT CALCIUM CHANNEL SUBUNIT ALPHA-2/DELTA-RELATED"/>
    <property type="match status" value="1"/>
</dbReference>
<feature type="domain" description="VWFA" evidence="1">
    <location>
        <begin position="76"/>
        <end position="310"/>
    </location>
</feature>
<reference evidence="2 3" key="2">
    <citation type="journal article" date="2011" name="J. Bacteriol.">
        <title>Complete genome sequences for the anaerobic, extremely thermophilic plant biomass-degrading bacteria Caldicellulosiruptor hydrothermalis, Caldicellulosiruptor kristjanssonii, Caldicellulosiruptor kronotskyensis, Caldicellulosiruptor owensenis, and Caldicellulosiruptor lactoaceticus.</title>
        <authorList>
            <person name="Blumer-Schuette S.E."/>
            <person name="Ozdemir I."/>
            <person name="Mistry D."/>
            <person name="Lucas S."/>
            <person name="Lapidus A."/>
            <person name="Cheng J.F."/>
            <person name="Goodwin L.A."/>
            <person name="Pitluck S."/>
            <person name="Land M.L."/>
            <person name="Hauser L.J."/>
            <person name="Woyke T."/>
            <person name="Mikhailova N."/>
            <person name="Pati A."/>
            <person name="Kyrpides N.C."/>
            <person name="Ivanova N."/>
            <person name="Detter J.C."/>
            <person name="Walston-Davenport K."/>
            <person name="Han S."/>
            <person name="Adams M.W."/>
            <person name="Kelly R.M."/>
        </authorList>
    </citation>
    <scope>NUCLEOTIDE SEQUENCE [LARGE SCALE GENOMIC DNA]</scope>
    <source>
        <strain evidence="3">ATCC 700167 / DSM 13100 / OL</strain>
    </source>
</reference>
<evidence type="ECO:0000313" key="2">
    <source>
        <dbReference type="EMBL" id="ADQ05135.1"/>
    </source>
</evidence>
<dbReference type="RefSeq" id="WP_013412474.1">
    <property type="nucleotide sequence ID" value="NC_014657.1"/>
</dbReference>
<sequence length="667" mass="71702">MKRRFLSWFSILLIVMTVIGGLAYFSPKAKAGDTSSVSISLSGGPVKSKSYIGNDIEVKLKLTPAGSINVSRSPVSVVLVIDSSGSMSASSKMTAAKNAAKNLIDSFKNSAKSGDKLGIVDFDTFVNDNSNFYVKGFYLQNGSWQKGNSSTIYGPYSLPNTCTSSLLDLTNTSAINSAKNLIDNMNASGGTNMEAALNKAKNLLNASPSGNDKYVIFITDGMPTFYLNGTHNGYPLVDGPGLQPNNTTKSETLSAVQSLSQSGTKLFVVGVDTTGADVDKTFIELMASTANGKSYYISSTNALNSILQDIFKIINLAVTYDNLTVEYPIPSGLTVTSMPAGWKIENSKLIGTFNPVIFENGGGTPSAQEISFKITSNTEGIYNLGKATLTFRRYDTVNGESTGSLEVNLGQVEFVRQPGISATFQVIGSGNIFVPSTPYNAKLTISAYGKSLDVATIINNFTLSINNSYVTLQKVTTTNPSFNYAVDSGPTPTSLTIDYKVTFLREGTISFTPVLSYSINSTANSMNLTPINFFVIDATNMIKSFSITKKIISDNSSANLSLKIDDMGLFSYDSAAKIKIYVEMSPTDTLNTNVTFPLQLIVDNSTRISNGLRVLSKPVTFKLKPNLTATKINFNISRIDIISGGKTYTTAFEKKINDVVVKKVTLR</sequence>
<dbReference type="AlphaFoldDB" id="E4Q3Q5"/>
<reference key="1">
    <citation type="submission" date="2010-09" db="EMBL/GenBank/DDBJ databases">
        <title>Complete sequence of Caldicellulosiruptor owensensis OL.</title>
        <authorList>
            <consortium name="US DOE Joint Genome Institute"/>
            <person name="Lucas S."/>
            <person name="Copeland A."/>
            <person name="Lapidus A."/>
            <person name="Cheng J.-F."/>
            <person name="Bruce D."/>
            <person name="Goodwin L."/>
            <person name="Pitluck S."/>
            <person name="Davenport K."/>
            <person name="Detter J.C."/>
            <person name="Han C."/>
            <person name="Tapia R."/>
            <person name="Land M."/>
            <person name="Hauser L."/>
            <person name="Chang Y.-J."/>
            <person name="Jeffries C."/>
            <person name="Kyrpides N."/>
            <person name="Ivanova N."/>
            <person name="Mikhailova N."/>
            <person name="Blumer-Schuette S.E."/>
            <person name="Kelly R.M."/>
            <person name="Woyke T."/>
        </authorList>
    </citation>
    <scope>NUCLEOTIDE SEQUENCE</scope>
    <source>
        <strain>OL</strain>
    </source>
</reference>
<dbReference type="STRING" id="632518.Calow_1589"/>
<keyword evidence="3" id="KW-1185">Reference proteome</keyword>
<gene>
    <name evidence="2" type="ordered locus">Calow_1589</name>
</gene>
<evidence type="ECO:0000259" key="1">
    <source>
        <dbReference type="PROSITE" id="PS50234"/>
    </source>
</evidence>
<accession>E4Q3Q5</accession>
<dbReference type="SMART" id="SM00327">
    <property type="entry name" value="VWA"/>
    <property type="match status" value="1"/>
</dbReference>
<dbReference type="OrthoDB" id="1656124at2"/>
<organism evidence="2 3">
    <name type="scientific">Caldicellulosiruptor owensensis (strain ATCC 700167 / DSM 13100 / OL)</name>
    <dbReference type="NCBI Taxonomy" id="632518"/>
    <lineage>
        <taxon>Bacteria</taxon>
        <taxon>Bacillati</taxon>
        <taxon>Bacillota</taxon>
        <taxon>Bacillota incertae sedis</taxon>
        <taxon>Caldicellulosiruptorales</taxon>
        <taxon>Caldicellulosiruptoraceae</taxon>
        <taxon>Caldicellulosiruptor</taxon>
    </lineage>
</organism>